<evidence type="ECO:0000313" key="2">
    <source>
        <dbReference type="Proteomes" id="UP001500547"/>
    </source>
</evidence>
<dbReference type="Pfam" id="PF13419">
    <property type="entry name" value="HAD_2"/>
    <property type="match status" value="1"/>
</dbReference>
<keyword evidence="2" id="KW-1185">Reference proteome</keyword>
<dbReference type="InterPro" id="IPR023214">
    <property type="entry name" value="HAD_sf"/>
</dbReference>
<dbReference type="InterPro" id="IPR041492">
    <property type="entry name" value="HAD_2"/>
</dbReference>
<dbReference type="Proteomes" id="UP001500547">
    <property type="component" value="Unassembled WGS sequence"/>
</dbReference>
<dbReference type="PANTHER" id="PTHR43434">
    <property type="entry name" value="PHOSPHOGLYCOLATE PHOSPHATASE"/>
    <property type="match status" value="1"/>
</dbReference>
<dbReference type="PANTHER" id="PTHR43434:SF24">
    <property type="entry name" value="HYDROLASE-RELATED"/>
    <property type="match status" value="1"/>
</dbReference>
<dbReference type="InterPro" id="IPR006549">
    <property type="entry name" value="HAD-SF_hydro_IIIA"/>
</dbReference>
<comment type="caution">
    <text evidence="1">The sequence shown here is derived from an EMBL/GenBank/DDBJ whole genome shotgun (WGS) entry which is preliminary data.</text>
</comment>
<dbReference type="SFLD" id="SFLDG01135">
    <property type="entry name" value="C1.5.6:_HAD__Beta-PGM__Phospha"/>
    <property type="match status" value="1"/>
</dbReference>
<dbReference type="InterPro" id="IPR036412">
    <property type="entry name" value="HAD-like_sf"/>
</dbReference>
<dbReference type="Gene3D" id="3.40.50.1000">
    <property type="entry name" value="HAD superfamily/HAD-like"/>
    <property type="match status" value="1"/>
</dbReference>
<dbReference type="InterPro" id="IPR023198">
    <property type="entry name" value="PGP-like_dom2"/>
</dbReference>
<dbReference type="RefSeq" id="WP_345531056.1">
    <property type="nucleotide sequence ID" value="NZ_BAABLD010000002.1"/>
</dbReference>
<accession>A0ABP9Q920</accession>
<dbReference type="InterPro" id="IPR006439">
    <property type="entry name" value="HAD-SF_hydro_IA"/>
</dbReference>
<proteinExistence type="predicted"/>
<dbReference type="GO" id="GO:0016787">
    <property type="term" value="F:hydrolase activity"/>
    <property type="evidence" value="ECO:0007669"/>
    <property type="project" value="UniProtKB-KW"/>
</dbReference>
<name>A0ABP9Q920_9RHOO</name>
<dbReference type="SFLD" id="SFLDG01129">
    <property type="entry name" value="C1.5:_HAD__Beta-PGM__Phosphata"/>
    <property type="match status" value="1"/>
</dbReference>
<dbReference type="NCBIfam" id="TIGR01509">
    <property type="entry name" value="HAD-SF-IA-v3"/>
    <property type="match status" value="1"/>
</dbReference>
<dbReference type="NCBIfam" id="TIGR01662">
    <property type="entry name" value="HAD-SF-IIIA"/>
    <property type="match status" value="1"/>
</dbReference>
<dbReference type="SFLD" id="SFLDS00003">
    <property type="entry name" value="Haloacid_Dehalogenase"/>
    <property type="match status" value="1"/>
</dbReference>
<dbReference type="Gene3D" id="1.10.150.240">
    <property type="entry name" value="Putative phosphatase, domain 2"/>
    <property type="match status" value="1"/>
</dbReference>
<organism evidence="1 2">
    <name type="scientific">Viridibacterium curvum</name>
    <dbReference type="NCBI Taxonomy" id="1101404"/>
    <lineage>
        <taxon>Bacteria</taxon>
        <taxon>Pseudomonadati</taxon>
        <taxon>Pseudomonadota</taxon>
        <taxon>Betaproteobacteria</taxon>
        <taxon>Rhodocyclales</taxon>
        <taxon>Rhodocyclaceae</taxon>
        <taxon>Viridibacterium</taxon>
    </lineage>
</organism>
<dbReference type="InterPro" id="IPR050155">
    <property type="entry name" value="HAD-like_hydrolase_sf"/>
</dbReference>
<dbReference type="EMBL" id="BAABLD010000002">
    <property type="protein sequence ID" value="GAA5158452.1"/>
    <property type="molecule type" value="Genomic_DNA"/>
</dbReference>
<protein>
    <submittedName>
        <fullName evidence="1">HAD-IA family hydrolase</fullName>
    </submittedName>
</protein>
<dbReference type="SUPFAM" id="SSF56784">
    <property type="entry name" value="HAD-like"/>
    <property type="match status" value="1"/>
</dbReference>
<gene>
    <name evidence="1" type="ORF">GCM10025770_02990</name>
</gene>
<evidence type="ECO:0000313" key="1">
    <source>
        <dbReference type="EMBL" id="GAA5158452.1"/>
    </source>
</evidence>
<keyword evidence="1" id="KW-0378">Hydrolase</keyword>
<sequence length="219" mass="24157">MAPRKFDLIAFDWDGTLIDSTALIATSLQEAARDLGLAVPTREEASHVIGLGLIQAFMWLWPDLEEGRHPALLERYRYHFLGRDREITLFPGVREMLGVLRAQGYLLTVATGKARQGLIRALEQAELTGFFDATRCADETASKPHPMMLLELIEEFGVEPDRVLMVGDTTHDLQMARNAGTAAVAVSCGAHPISELQREPSLAILDEVGALPRWLACHG</sequence>
<reference evidence="2" key="1">
    <citation type="journal article" date="2019" name="Int. J. Syst. Evol. Microbiol.">
        <title>The Global Catalogue of Microorganisms (GCM) 10K type strain sequencing project: providing services to taxonomists for standard genome sequencing and annotation.</title>
        <authorList>
            <consortium name="The Broad Institute Genomics Platform"/>
            <consortium name="The Broad Institute Genome Sequencing Center for Infectious Disease"/>
            <person name="Wu L."/>
            <person name="Ma J."/>
        </authorList>
    </citation>
    <scope>NUCLEOTIDE SEQUENCE [LARGE SCALE GENOMIC DNA]</scope>
    <source>
        <strain evidence="2">JCM 18715</strain>
    </source>
</reference>
<dbReference type="NCBIfam" id="TIGR01549">
    <property type="entry name" value="HAD-SF-IA-v1"/>
    <property type="match status" value="1"/>
</dbReference>